<keyword evidence="5" id="KW-0378">Hydrolase</keyword>
<keyword evidence="3" id="KW-0540">Nuclease</keyword>
<reference evidence="8 9" key="1">
    <citation type="submission" date="2019-10" db="EMBL/GenBank/DDBJ databases">
        <title>Nocardioides novel species isolated from the excrement of Marmot.</title>
        <authorList>
            <person name="Zhang G."/>
        </authorList>
    </citation>
    <scope>NUCLEOTIDE SEQUENCE [LARGE SCALE GENOMIC DNA]</scope>
    <source>
        <strain evidence="9">zg-579</strain>
    </source>
</reference>
<comment type="caution">
    <text evidence="8">The sequence shown here is derived from an EMBL/GenBank/DDBJ whole genome shotgun (WGS) entry which is preliminary data.</text>
</comment>
<evidence type="ECO:0000256" key="5">
    <source>
        <dbReference type="ARBA" id="ARBA00022801"/>
    </source>
</evidence>
<keyword evidence="6" id="KW-0694">RNA-binding</keyword>
<dbReference type="Pfam" id="PF07927">
    <property type="entry name" value="HicA_toxin"/>
    <property type="match status" value="1"/>
</dbReference>
<evidence type="ECO:0000256" key="3">
    <source>
        <dbReference type="ARBA" id="ARBA00022722"/>
    </source>
</evidence>
<name>A0A6I3JGA4_9ACTN</name>
<dbReference type="InterPro" id="IPR012933">
    <property type="entry name" value="HicA_mRNA_interferase"/>
</dbReference>
<accession>A0A6I3JGA4</accession>
<evidence type="ECO:0000256" key="2">
    <source>
        <dbReference type="ARBA" id="ARBA00022649"/>
    </source>
</evidence>
<proteinExistence type="inferred from homology"/>
<keyword evidence="9" id="KW-1185">Reference proteome</keyword>
<evidence type="ECO:0000256" key="4">
    <source>
        <dbReference type="ARBA" id="ARBA00022759"/>
    </source>
</evidence>
<gene>
    <name evidence="8" type="ORF">GGQ22_19130</name>
</gene>
<dbReference type="GO" id="GO:0004519">
    <property type="term" value="F:endonuclease activity"/>
    <property type="evidence" value="ECO:0007669"/>
    <property type="project" value="UniProtKB-KW"/>
</dbReference>
<dbReference type="AlphaFoldDB" id="A0A6I3JGA4"/>
<protein>
    <submittedName>
        <fullName evidence="8">Addiction module toxin, HicA family</fullName>
    </submittedName>
</protein>
<evidence type="ECO:0000313" key="8">
    <source>
        <dbReference type="EMBL" id="MTB97187.1"/>
    </source>
</evidence>
<keyword evidence="2" id="KW-1277">Toxin-antitoxin system</keyword>
<dbReference type="GO" id="GO:0003729">
    <property type="term" value="F:mRNA binding"/>
    <property type="evidence" value="ECO:0007669"/>
    <property type="project" value="InterPro"/>
</dbReference>
<evidence type="ECO:0000256" key="1">
    <source>
        <dbReference type="ARBA" id="ARBA00006620"/>
    </source>
</evidence>
<organism evidence="8 9">
    <name type="scientific">Nocardioides marmotae</name>
    <dbReference type="NCBI Taxonomy" id="2663857"/>
    <lineage>
        <taxon>Bacteria</taxon>
        <taxon>Bacillati</taxon>
        <taxon>Actinomycetota</taxon>
        <taxon>Actinomycetes</taxon>
        <taxon>Propionibacteriales</taxon>
        <taxon>Nocardioidaceae</taxon>
        <taxon>Nocardioides</taxon>
    </lineage>
</organism>
<sequence length="71" mass="7706">MKAKDLLAVLLREPLGYAIVRQKGSHRFLEAPGRPRVLFSFHDGATVPPGLVRKVLVGTVGLSSEDALKLL</sequence>
<comment type="similarity">
    <text evidence="1">Belongs to the HicA mRNA interferase family.</text>
</comment>
<keyword evidence="4" id="KW-0255">Endonuclease</keyword>
<evidence type="ECO:0000256" key="6">
    <source>
        <dbReference type="ARBA" id="ARBA00022884"/>
    </source>
</evidence>
<dbReference type="Proteomes" id="UP000433406">
    <property type="component" value="Unassembled WGS sequence"/>
</dbReference>
<dbReference type="Gene3D" id="3.30.920.30">
    <property type="entry name" value="Hypothetical protein"/>
    <property type="match status" value="1"/>
</dbReference>
<dbReference type="EMBL" id="WLCI01000020">
    <property type="protein sequence ID" value="MTB97187.1"/>
    <property type="molecule type" value="Genomic_DNA"/>
</dbReference>
<keyword evidence="7" id="KW-0346">Stress response</keyword>
<dbReference type="SUPFAM" id="SSF54786">
    <property type="entry name" value="YcfA/nrd intein domain"/>
    <property type="match status" value="1"/>
</dbReference>
<evidence type="ECO:0000313" key="9">
    <source>
        <dbReference type="Proteomes" id="UP000433406"/>
    </source>
</evidence>
<dbReference type="InterPro" id="IPR038570">
    <property type="entry name" value="HicA_sf"/>
</dbReference>
<dbReference type="GO" id="GO:0016787">
    <property type="term" value="F:hydrolase activity"/>
    <property type="evidence" value="ECO:0007669"/>
    <property type="project" value="UniProtKB-KW"/>
</dbReference>
<evidence type="ECO:0000256" key="7">
    <source>
        <dbReference type="ARBA" id="ARBA00023016"/>
    </source>
</evidence>